<dbReference type="CDD" id="cd14473">
    <property type="entry name" value="FERM_B-lobe"/>
    <property type="match status" value="1"/>
</dbReference>
<name>A0A4X2KSE5_VOMUR</name>
<dbReference type="SUPFAM" id="SSF47031">
    <property type="entry name" value="Second domain of FERM"/>
    <property type="match status" value="1"/>
</dbReference>
<reference evidence="2" key="2">
    <citation type="submission" date="2025-08" db="UniProtKB">
        <authorList>
            <consortium name="Ensembl"/>
        </authorList>
    </citation>
    <scope>IDENTIFICATION</scope>
</reference>
<organism evidence="2 3">
    <name type="scientific">Vombatus ursinus</name>
    <name type="common">Common wombat</name>
    <dbReference type="NCBI Taxonomy" id="29139"/>
    <lineage>
        <taxon>Eukaryota</taxon>
        <taxon>Metazoa</taxon>
        <taxon>Chordata</taxon>
        <taxon>Craniata</taxon>
        <taxon>Vertebrata</taxon>
        <taxon>Euteleostomi</taxon>
        <taxon>Mammalia</taxon>
        <taxon>Metatheria</taxon>
        <taxon>Diprotodontia</taxon>
        <taxon>Vombatidae</taxon>
        <taxon>Vombatus</taxon>
    </lineage>
</organism>
<dbReference type="InterPro" id="IPR019748">
    <property type="entry name" value="FERM_central"/>
</dbReference>
<evidence type="ECO:0000259" key="1">
    <source>
        <dbReference type="PROSITE" id="PS50057"/>
    </source>
</evidence>
<dbReference type="PROSITE" id="PS50057">
    <property type="entry name" value="FERM_3"/>
    <property type="match status" value="1"/>
</dbReference>
<dbReference type="PANTHER" id="PTHR22692:SF16">
    <property type="entry name" value="MYOSIN XVB"/>
    <property type="match status" value="1"/>
</dbReference>
<sequence>MGIREPLEMQEFAILLFKGKGVLVRPLYRNEYLNNVMRETDVELHSRRLTWDTPLHYDNEVYISTHYSQVHRDYLQGKLLIHTQSQAEAVLAPLAALQHLSREIGYPPSEQDLLRYVPQPLQQQVNLKILGNLVKSQLALKRYSRRAAHINFIEAMKHLPLFGYIVYGILRTSEPMIVTPCLLGLNHQHLILVDPSSQEQCYSIPLKDVQKLRQLSPLDNTPGLELYYGSSASPQTIWFELPQAQELRHTLIFLMEHSTST</sequence>
<feature type="domain" description="FERM" evidence="1">
    <location>
        <begin position="1"/>
        <end position="261"/>
    </location>
</feature>
<proteinExistence type="predicted"/>
<keyword evidence="3" id="KW-1185">Reference proteome</keyword>
<dbReference type="Ensembl" id="ENSVURT00010017252.1">
    <property type="protein sequence ID" value="ENSVURP00010015179.1"/>
    <property type="gene ID" value="ENSVURG00010011618.1"/>
</dbReference>
<dbReference type="GO" id="GO:0005737">
    <property type="term" value="C:cytoplasm"/>
    <property type="evidence" value="ECO:0007669"/>
    <property type="project" value="UniProtKB-SubCell"/>
</dbReference>
<dbReference type="Pfam" id="PF00373">
    <property type="entry name" value="FERM_M"/>
    <property type="match status" value="1"/>
</dbReference>
<dbReference type="InterPro" id="IPR035963">
    <property type="entry name" value="FERM_2"/>
</dbReference>
<dbReference type="AlphaFoldDB" id="A0A4X2KSE5"/>
<dbReference type="OMA" id="HINFIEA"/>
<evidence type="ECO:0000313" key="2">
    <source>
        <dbReference type="Ensembl" id="ENSVURP00010015179.1"/>
    </source>
</evidence>
<evidence type="ECO:0000313" key="3">
    <source>
        <dbReference type="Proteomes" id="UP000314987"/>
    </source>
</evidence>
<protein>
    <recommendedName>
        <fullName evidence="1">FERM domain-containing protein</fullName>
    </recommendedName>
</protein>
<dbReference type="STRING" id="29139.ENSVURP00010015179"/>
<reference evidence="3" key="1">
    <citation type="submission" date="2018-12" db="EMBL/GenBank/DDBJ databases">
        <authorList>
            <person name="Yazar S."/>
        </authorList>
    </citation>
    <scope>NUCLEOTIDE SEQUENCE [LARGE SCALE GENOMIC DNA]</scope>
</reference>
<dbReference type="InterPro" id="IPR000299">
    <property type="entry name" value="FERM_domain"/>
</dbReference>
<reference evidence="2" key="3">
    <citation type="submission" date="2025-09" db="UniProtKB">
        <authorList>
            <consortium name="Ensembl"/>
        </authorList>
    </citation>
    <scope>IDENTIFICATION</scope>
</reference>
<dbReference type="PANTHER" id="PTHR22692">
    <property type="entry name" value="MYOSIN VII, XV"/>
    <property type="match status" value="1"/>
</dbReference>
<dbReference type="GeneTree" id="ENSGT00930000151032"/>
<dbReference type="Proteomes" id="UP000314987">
    <property type="component" value="Unassembled WGS sequence"/>
</dbReference>
<accession>A0A4X2KSE5</accession>
<dbReference type="InterPro" id="IPR051567">
    <property type="entry name" value="Unconventional_Myosin_ATPase"/>
</dbReference>